<keyword evidence="2" id="KW-0433">Leucine-rich repeat</keyword>
<feature type="signal peptide" evidence="10">
    <location>
        <begin position="1"/>
        <end position="23"/>
    </location>
</feature>
<dbReference type="InterPro" id="IPR013210">
    <property type="entry name" value="LRR_N_plant-typ"/>
</dbReference>
<evidence type="ECO:0000256" key="3">
    <source>
        <dbReference type="ARBA" id="ARBA00022692"/>
    </source>
</evidence>
<keyword evidence="9" id="KW-0325">Glycoprotein</keyword>
<dbReference type="OrthoDB" id="442066at2759"/>
<organism evidence="12 13">
    <name type="scientific">Microthlaspi erraticum</name>
    <dbReference type="NCBI Taxonomy" id="1685480"/>
    <lineage>
        <taxon>Eukaryota</taxon>
        <taxon>Viridiplantae</taxon>
        <taxon>Streptophyta</taxon>
        <taxon>Embryophyta</taxon>
        <taxon>Tracheophyta</taxon>
        <taxon>Spermatophyta</taxon>
        <taxon>Magnoliopsida</taxon>
        <taxon>eudicotyledons</taxon>
        <taxon>Gunneridae</taxon>
        <taxon>Pentapetalae</taxon>
        <taxon>rosids</taxon>
        <taxon>malvids</taxon>
        <taxon>Brassicales</taxon>
        <taxon>Brassicaceae</taxon>
        <taxon>Coluteocarpeae</taxon>
        <taxon>Microthlaspi</taxon>
    </lineage>
</organism>
<dbReference type="GO" id="GO:0016020">
    <property type="term" value="C:membrane"/>
    <property type="evidence" value="ECO:0007669"/>
    <property type="project" value="UniProtKB-SubCell"/>
</dbReference>
<dbReference type="SUPFAM" id="SSF52047">
    <property type="entry name" value="RNI-like"/>
    <property type="match status" value="1"/>
</dbReference>
<dbReference type="SUPFAM" id="SSF52058">
    <property type="entry name" value="L domain-like"/>
    <property type="match status" value="1"/>
</dbReference>
<evidence type="ECO:0000256" key="6">
    <source>
        <dbReference type="ARBA" id="ARBA00022989"/>
    </source>
</evidence>
<protein>
    <recommendedName>
        <fullName evidence="11">Leucine-rich repeat-containing N-terminal plant-type domain-containing protein</fullName>
    </recommendedName>
</protein>
<dbReference type="Proteomes" id="UP000467841">
    <property type="component" value="Unassembled WGS sequence"/>
</dbReference>
<keyword evidence="5" id="KW-0677">Repeat</keyword>
<keyword evidence="3" id="KW-0812">Transmembrane</keyword>
<keyword evidence="6" id="KW-1133">Transmembrane helix</keyword>
<reference evidence="12" key="1">
    <citation type="submission" date="2020-01" db="EMBL/GenBank/DDBJ databases">
        <authorList>
            <person name="Mishra B."/>
        </authorList>
    </citation>
    <scope>NUCLEOTIDE SEQUENCE [LARGE SCALE GENOMIC DNA]</scope>
</reference>
<dbReference type="PANTHER" id="PTHR48061">
    <property type="entry name" value="LEUCINE-RICH REPEAT RECEPTOR PROTEIN KINASE EMS1-LIKE-RELATED"/>
    <property type="match status" value="1"/>
</dbReference>
<dbReference type="EMBL" id="CACVBM020001123">
    <property type="protein sequence ID" value="CAA7032577.1"/>
    <property type="molecule type" value="Genomic_DNA"/>
</dbReference>
<feature type="domain" description="Leucine-rich repeat-containing N-terminal plant-type" evidence="11">
    <location>
        <begin position="32"/>
        <end position="86"/>
    </location>
</feature>
<keyword evidence="7" id="KW-0472">Membrane</keyword>
<dbReference type="FunFam" id="3.80.10.10:FF:000095">
    <property type="entry name" value="LRR receptor-like serine/threonine-protein kinase GSO1"/>
    <property type="match status" value="1"/>
</dbReference>
<dbReference type="Pfam" id="PF13855">
    <property type="entry name" value="LRR_8"/>
    <property type="match status" value="2"/>
</dbReference>
<dbReference type="Gene3D" id="3.80.10.10">
    <property type="entry name" value="Ribonuclease Inhibitor"/>
    <property type="match status" value="3"/>
</dbReference>
<evidence type="ECO:0000256" key="7">
    <source>
        <dbReference type="ARBA" id="ARBA00023136"/>
    </source>
</evidence>
<evidence type="ECO:0000256" key="9">
    <source>
        <dbReference type="ARBA" id="ARBA00023180"/>
    </source>
</evidence>
<dbReference type="Pfam" id="PF00560">
    <property type="entry name" value="LRR_1"/>
    <property type="match status" value="3"/>
</dbReference>
<dbReference type="AlphaFoldDB" id="A0A6D2ITV1"/>
<evidence type="ECO:0000256" key="10">
    <source>
        <dbReference type="SAM" id="SignalP"/>
    </source>
</evidence>
<keyword evidence="13" id="KW-1185">Reference proteome</keyword>
<evidence type="ECO:0000313" key="13">
    <source>
        <dbReference type="Proteomes" id="UP000467841"/>
    </source>
</evidence>
<evidence type="ECO:0000256" key="2">
    <source>
        <dbReference type="ARBA" id="ARBA00022614"/>
    </source>
</evidence>
<keyword evidence="8" id="KW-0675">Receptor</keyword>
<gene>
    <name evidence="12" type="ORF">MERR_LOCUS19812</name>
</gene>
<dbReference type="InterPro" id="IPR032675">
    <property type="entry name" value="LRR_dom_sf"/>
</dbReference>
<keyword evidence="4 10" id="KW-0732">Signal</keyword>
<comment type="caution">
    <text evidence="12">The sequence shown here is derived from an EMBL/GenBank/DDBJ whole genome shotgun (WGS) entry which is preliminary data.</text>
</comment>
<evidence type="ECO:0000259" key="11">
    <source>
        <dbReference type="Pfam" id="PF08263"/>
    </source>
</evidence>
<evidence type="ECO:0000256" key="4">
    <source>
        <dbReference type="ARBA" id="ARBA00022729"/>
    </source>
</evidence>
<evidence type="ECO:0000256" key="5">
    <source>
        <dbReference type="ARBA" id="ARBA00022737"/>
    </source>
</evidence>
<dbReference type="SMART" id="SM00365">
    <property type="entry name" value="LRR_SD22"/>
    <property type="match status" value="6"/>
</dbReference>
<comment type="subcellular location">
    <subcellularLocation>
        <location evidence="1">Membrane</location>
        <topology evidence="1">Single-pass type I membrane protein</topology>
    </subcellularLocation>
</comment>
<dbReference type="PANTHER" id="PTHR48061:SF12">
    <property type="entry name" value="DISEASE RESISTANCE LIKE PROTEIN"/>
    <property type="match status" value="1"/>
</dbReference>
<feature type="chain" id="PRO_5025560864" description="Leucine-rich repeat-containing N-terminal plant-type domain-containing protein" evidence="10">
    <location>
        <begin position="24"/>
        <end position="506"/>
    </location>
</feature>
<name>A0A6D2ITV1_9BRAS</name>
<dbReference type="Pfam" id="PF08263">
    <property type="entry name" value="LRRNT_2"/>
    <property type="match status" value="1"/>
</dbReference>
<dbReference type="InterPro" id="IPR046956">
    <property type="entry name" value="RLP23-like"/>
</dbReference>
<evidence type="ECO:0000313" key="12">
    <source>
        <dbReference type="EMBL" id="CAA7032577.1"/>
    </source>
</evidence>
<evidence type="ECO:0000256" key="1">
    <source>
        <dbReference type="ARBA" id="ARBA00004479"/>
    </source>
</evidence>
<sequence>MSSIHITLSFLFLFIFKFQELFAAPTRHLCRPEQRDALLEFKNELEIRNSLFDMCNINGSYVSPHPKTESWRNYSDCCYWDGIKCDANSGKVIELDLSCSCLHGSFVGEIPSSFGGLNQLTDLDIESNKLSGTLPPNFTSLSNLRYFFAKDNTFVGPFPSLTIIDLGDNNLNGTLEFENISSPSQLQDLSLENNNLRGPIPRSISKLVKLYYLDLSHWNTQGPVDFSIFSHLKSLQKLDLSHLNTTTTIDLNAILSYFKSLQILYLSGNHVLTRSKSSVSHPPSQWIDSLSLSGCGITEFPELLRTLEHLKRLDISNNKITGQVPRWLWTLPELSYVNLSNNTFISFERSTKHGLSSVLKYLFGSKNNFTGNIPSFICEFRSLSILDLSNNNFSGSIPLCMGNLKSDLSVLNLCQNHLSGDLPESVFENLRSLDVGHNQLAGKLPRSLIHFSNLEVLNVESNRINDTFPFWLSSLQKLQVLVLRSNAFHGPIRKPRSLRENHRHIP</sequence>
<evidence type="ECO:0000256" key="8">
    <source>
        <dbReference type="ARBA" id="ARBA00023170"/>
    </source>
</evidence>
<dbReference type="InterPro" id="IPR001611">
    <property type="entry name" value="Leu-rich_rpt"/>
</dbReference>
<accession>A0A6D2ITV1</accession>
<proteinExistence type="predicted"/>